<dbReference type="Pfam" id="PF00329">
    <property type="entry name" value="Complex1_30kDa"/>
    <property type="match status" value="1"/>
</dbReference>
<feature type="domain" description="NADH:ubiquinone oxidoreductase 30kDa subunit" evidence="2">
    <location>
        <begin position="22"/>
        <end position="136"/>
    </location>
</feature>
<reference evidence="3" key="1">
    <citation type="journal article" date="2020" name="mSystems">
        <title>Genome- and Community-Level Interaction Insights into Carbon Utilization and Element Cycling Functions of Hydrothermarchaeota in Hydrothermal Sediment.</title>
        <authorList>
            <person name="Zhou Z."/>
            <person name="Liu Y."/>
            <person name="Xu W."/>
            <person name="Pan J."/>
            <person name="Luo Z.H."/>
            <person name="Li M."/>
        </authorList>
    </citation>
    <scope>NUCLEOTIDE SEQUENCE [LARGE SCALE GENOMIC DNA]</scope>
    <source>
        <strain evidence="3">SpSt-123</strain>
    </source>
</reference>
<dbReference type="Gene3D" id="3.30.460.80">
    <property type="entry name" value="NADH:ubiquinone oxidoreductase, 30kDa subunit"/>
    <property type="match status" value="1"/>
</dbReference>
<organism evidence="3">
    <name type="scientific">Fervidicoccus fontis</name>
    <dbReference type="NCBI Taxonomy" id="683846"/>
    <lineage>
        <taxon>Archaea</taxon>
        <taxon>Thermoproteota</taxon>
        <taxon>Thermoprotei</taxon>
        <taxon>Fervidicoccales</taxon>
        <taxon>Fervidicoccaceae</taxon>
        <taxon>Fervidicoccus</taxon>
    </lineage>
</organism>
<dbReference type="GO" id="GO:0008137">
    <property type="term" value="F:NADH dehydrogenase (ubiquinone) activity"/>
    <property type="evidence" value="ECO:0007669"/>
    <property type="project" value="InterPro"/>
</dbReference>
<evidence type="ECO:0000313" key="3">
    <source>
        <dbReference type="EMBL" id="HDS10117.1"/>
    </source>
</evidence>
<comment type="caution">
    <text evidence="3">The sequence shown here is derived from an EMBL/GenBank/DDBJ whole genome shotgun (WGS) entry which is preliminary data.</text>
</comment>
<accession>A0A7C1DZD9</accession>
<dbReference type="EMBL" id="DSDY01000023">
    <property type="protein sequence ID" value="HDS10117.1"/>
    <property type="molecule type" value="Genomic_DNA"/>
</dbReference>
<dbReference type="PANTHER" id="PTHR10884:SF14">
    <property type="entry name" value="NADH DEHYDROGENASE [UBIQUINONE] IRON-SULFUR PROTEIN 3, MITOCHONDRIAL"/>
    <property type="match status" value="1"/>
</dbReference>
<protein>
    <submittedName>
        <fullName evidence="3">NADH-quinone oxidoreductase subunit C</fullName>
    </submittedName>
</protein>
<evidence type="ECO:0000259" key="2">
    <source>
        <dbReference type="Pfam" id="PF00329"/>
    </source>
</evidence>
<evidence type="ECO:0000256" key="1">
    <source>
        <dbReference type="ARBA" id="ARBA00007569"/>
    </source>
</evidence>
<comment type="similarity">
    <text evidence="1">Belongs to the complex I 30 kDa subunit family.</text>
</comment>
<dbReference type="AlphaFoldDB" id="A0A7C1DZD9"/>
<dbReference type="InterPro" id="IPR001268">
    <property type="entry name" value="NADH_UbQ_OxRdtase_30kDa_su"/>
</dbReference>
<dbReference type="SUPFAM" id="SSF143243">
    <property type="entry name" value="Nqo5-like"/>
    <property type="match status" value="1"/>
</dbReference>
<proteinExistence type="inferred from homology"/>
<name>A0A7C1DZD9_9CREN</name>
<dbReference type="PANTHER" id="PTHR10884">
    <property type="entry name" value="NADH DEHYDROGENASE UBIQUINONE IRON-SULFUR PROTEIN 3"/>
    <property type="match status" value="1"/>
</dbReference>
<dbReference type="InterPro" id="IPR037232">
    <property type="entry name" value="NADH_quin_OxRdtase_su_C/D-like"/>
</dbReference>
<gene>
    <name evidence="3" type="ORF">ENO04_00610</name>
</gene>
<sequence>MEELGNECSLQPIGPSRYQCIIEKEKIIGLAHRLSAMETSFLLLTATDYPDEKKFELTYVFWNHASRSLIIIKTHVSRDSLQIDTISDLFPGATYSEAEAYDLVGVEFIGNPHIKRGIFAPTDVVEKGIFPLRKDSGV</sequence>